<sequence>MKTLGDGLIILSVVAVILSIVGAFGKDLWLASTQWVLVGAVLSVWAVYTKIRE</sequence>
<keyword evidence="1" id="KW-0812">Transmembrane</keyword>
<reference evidence="2 3" key="1">
    <citation type="journal article" date="2015" name="Nature">
        <title>rRNA introns, odd ribosomes, and small enigmatic genomes across a large radiation of phyla.</title>
        <authorList>
            <person name="Brown C.T."/>
            <person name="Hug L.A."/>
            <person name="Thomas B.C."/>
            <person name="Sharon I."/>
            <person name="Castelle C.J."/>
            <person name="Singh A."/>
            <person name="Wilkins M.J."/>
            <person name="Williams K.H."/>
            <person name="Banfield J.F."/>
        </authorList>
    </citation>
    <scope>NUCLEOTIDE SEQUENCE [LARGE SCALE GENOMIC DNA]</scope>
</reference>
<organism evidence="2 3">
    <name type="scientific">Berkelbacteria bacterium GW2011_GWA1_39_10</name>
    <dbReference type="NCBI Taxonomy" id="1618332"/>
    <lineage>
        <taxon>Bacteria</taxon>
        <taxon>Candidatus Berkelbacteria</taxon>
    </lineage>
</organism>
<gene>
    <name evidence="2" type="ORF">UT15_C0003G0018</name>
</gene>
<name>A0A0G0LG41_9BACT</name>
<dbReference type="STRING" id="1618332.UT15_C0003G0018"/>
<feature type="transmembrane region" description="Helical" evidence="1">
    <location>
        <begin position="7"/>
        <end position="25"/>
    </location>
</feature>
<protein>
    <submittedName>
        <fullName evidence="2">Uncharacterized protein</fullName>
    </submittedName>
</protein>
<evidence type="ECO:0000313" key="3">
    <source>
        <dbReference type="Proteomes" id="UP000033862"/>
    </source>
</evidence>
<proteinExistence type="predicted"/>
<keyword evidence="1" id="KW-1133">Transmembrane helix</keyword>
<evidence type="ECO:0000256" key="1">
    <source>
        <dbReference type="SAM" id="Phobius"/>
    </source>
</evidence>
<comment type="caution">
    <text evidence="2">The sequence shown here is derived from an EMBL/GenBank/DDBJ whole genome shotgun (WGS) entry which is preliminary data.</text>
</comment>
<evidence type="ECO:0000313" key="2">
    <source>
        <dbReference type="EMBL" id="KKQ90843.1"/>
    </source>
</evidence>
<dbReference type="AlphaFoldDB" id="A0A0G0LG41"/>
<keyword evidence="1" id="KW-0472">Membrane</keyword>
<feature type="transmembrane region" description="Helical" evidence="1">
    <location>
        <begin position="31"/>
        <end position="48"/>
    </location>
</feature>
<accession>A0A0G0LG41</accession>
<dbReference type="Proteomes" id="UP000033862">
    <property type="component" value="Unassembled WGS sequence"/>
</dbReference>
<dbReference type="EMBL" id="LBVS01000003">
    <property type="protein sequence ID" value="KKQ90843.1"/>
    <property type="molecule type" value="Genomic_DNA"/>
</dbReference>